<dbReference type="PANTHER" id="PTHR30290">
    <property type="entry name" value="PERIPLASMIC BINDING COMPONENT OF ABC TRANSPORTER"/>
    <property type="match status" value="1"/>
</dbReference>
<dbReference type="Gene3D" id="3.40.190.10">
    <property type="entry name" value="Periplasmic binding protein-like II"/>
    <property type="match status" value="1"/>
</dbReference>
<evidence type="ECO:0000256" key="3">
    <source>
        <dbReference type="ARBA" id="ARBA00022729"/>
    </source>
</evidence>
<feature type="domain" description="Solute-binding protein family 5" evidence="4">
    <location>
        <begin position="93"/>
        <end position="463"/>
    </location>
</feature>
<keyword evidence="6" id="KW-1185">Reference proteome</keyword>
<keyword evidence="3" id="KW-0732">Signal</keyword>
<evidence type="ECO:0000313" key="5">
    <source>
        <dbReference type="EMBL" id="CAD7031582.1"/>
    </source>
</evidence>
<protein>
    <submittedName>
        <fullName evidence="5">ABC transporter substrate-binding protein</fullName>
    </submittedName>
</protein>
<accession>A0ABN7JHJ3</accession>
<dbReference type="InterPro" id="IPR039424">
    <property type="entry name" value="SBP_5"/>
</dbReference>
<dbReference type="PANTHER" id="PTHR30290:SF38">
    <property type="entry name" value="D,D-DIPEPTIDE-BINDING PERIPLASMIC PROTEIN DDPA-RELATED"/>
    <property type="match status" value="1"/>
</dbReference>
<comment type="caution">
    <text evidence="5">The sequence shown here is derived from an EMBL/GenBank/DDBJ whole genome shotgun (WGS) entry which is preliminary data.</text>
</comment>
<reference evidence="5 6" key="1">
    <citation type="submission" date="2020-11" db="EMBL/GenBank/DDBJ databases">
        <authorList>
            <person name="Lassalle F."/>
        </authorList>
    </citation>
    <scope>NUCLEOTIDE SEQUENCE [LARGE SCALE GENOMIC DNA]</scope>
    <source>
        <strain evidence="5 6">JC140</strain>
    </source>
</reference>
<evidence type="ECO:0000256" key="2">
    <source>
        <dbReference type="ARBA" id="ARBA00005695"/>
    </source>
</evidence>
<dbReference type="Gene3D" id="3.90.76.10">
    <property type="entry name" value="Dipeptide-binding Protein, Domain 1"/>
    <property type="match status" value="1"/>
</dbReference>
<comment type="subcellular location">
    <subcellularLocation>
        <location evidence="1">Periplasm</location>
    </subcellularLocation>
</comment>
<gene>
    <name evidence="5" type="ORF">REJC140_02939</name>
</gene>
<evidence type="ECO:0000313" key="6">
    <source>
        <dbReference type="Proteomes" id="UP000606921"/>
    </source>
</evidence>
<evidence type="ECO:0000259" key="4">
    <source>
        <dbReference type="Pfam" id="PF00496"/>
    </source>
</evidence>
<dbReference type="CDD" id="cd08513">
    <property type="entry name" value="PBP2_thermophilic_Hb8_like"/>
    <property type="match status" value="1"/>
</dbReference>
<dbReference type="Pfam" id="PF00496">
    <property type="entry name" value="SBP_bac_5"/>
    <property type="match status" value="1"/>
</dbReference>
<dbReference type="Gene3D" id="3.10.105.10">
    <property type="entry name" value="Dipeptide-binding Protein, Domain 3"/>
    <property type="match status" value="1"/>
</dbReference>
<name>A0ABN7JHJ3_9HYPH</name>
<organism evidence="5 6">
    <name type="scientific">Pseudorhizobium endolithicum</name>
    <dbReference type="NCBI Taxonomy" id="1191678"/>
    <lineage>
        <taxon>Bacteria</taxon>
        <taxon>Pseudomonadati</taxon>
        <taxon>Pseudomonadota</taxon>
        <taxon>Alphaproteobacteria</taxon>
        <taxon>Hyphomicrobiales</taxon>
        <taxon>Rhizobiaceae</taxon>
        <taxon>Rhizobium/Agrobacterium group</taxon>
        <taxon>Pseudorhizobium</taxon>
    </lineage>
</organism>
<dbReference type="SUPFAM" id="SSF53850">
    <property type="entry name" value="Periplasmic binding protein-like II"/>
    <property type="match status" value="1"/>
</dbReference>
<sequence length="557" mass="62130">MRMTDQKQKFAATRRQALKMLGITTAAGVFMPNLLGRPAFGATPPETPTGRIVVGFSQEPTVFNPLMPRIEVDDGVHFSLFDTLFRIAPDGSFTPGLATEVPSIENGGISEDGLEWRVKLRDDVKWHDGEAFTAEDVKYTLELIVNPNFRSWRTTGHTLVRDIKVVSPTEITWKMESAFAPYLSFLADTFIVPEHILGAAEDPNTAPFNNAPVGTGPFKWGSRTAGDHVELVANTDYFGEGPYVDRLIYKYIPDLTVLYTQFKSGDIDIIGSQYITPDNYEEAKSLDGKVINTVSTATVESIYLNMERPQFKDLAVRQAIYAAIDKQTIIDALYYGLPTPTETYMPQESAYFNPDLPKQSYDVEKAKQLLDEAGWVAGAGGIREKDGVRLSFTNSTTSGNHLREQAQQFIQQSLAEVGIEMKISNLPPAVMWGEFWTQSQFDTAMVGVIFMIGADPDVTYRFHSEAIPAQGGRGANTGQYKNPEVDALLEEGGKTFDQEKRKAIYREVQAKIRADLPFLPLFQNMTVRGRDARIEGVEPNINTRIDTWNTGSYYWAS</sequence>
<dbReference type="InterPro" id="IPR030678">
    <property type="entry name" value="Peptide/Ni-bd"/>
</dbReference>
<evidence type="ECO:0000256" key="1">
    <source>
        <dbReference type="ARBA" id="ARBA00004418"/>
    </source>
</evidence>
<dbReference type="InterPro" id="IPR000914">
    <property type="entry name" value="SBP_5_dom"/>
</dbReference>
<dbReference type="PIRSF" id="PIRSF002741">
    <property type="entry name" value="MppA"/>
    <property type="match status" value="1"/>
</dbReference>
<proteinExistence type="inferred from homology"/>
<dbReference type="EMBL" id="CABFWF030000010">
    <property type="protein sequence ID" value="CAD7031582.1"/>
    <property type="molecule type" value="Genomic_DNA"/>
</dbReference>
<comment type="similarity">
    <text evidence="2">Belongs to the bacterial solute-binding protein 5 family.</text>
</comment>
<dbReference type="Proteomes" id="UP000606921">
    <property type="component" value="Unassembled WGS sequence"/>
</dbReference>